<name>A0ABU5TMV9_9CYAN</name>
<evidence type="ECO:0000313" key="1">
    <source>
        <dbReference type="EMBL" id="MEA5479678.1"/>
    </source>
</evidence>
<sequence length="311" mass="36785">MDIQDYKLYVLLEGEPNSPEIEGFQMLLDDTDIIEFVEIGGSGSFNTITKLIYNKVKKRENHIHHTIPVLAIADRDFRNLSLENTQPDNELIAKNNPKKLFWERHEWENFLLDELDVLTSFLNELPPTELLDHRPSKKIAENIEKEAINIFLLQYFQSQVETEFIECLKFRFSENSKVYPKLIKPKDIKGIAGLRRWYESEITEQTDKSKNKIESCHSIFDEILEEYNWKNWIQDPRSLSLEDGKKFFRGKEAFQSLLNELTKKFKISNLNEKILKQRILKDLERRPESILVAQINKILLPYLQKAKEILE</sequence>
<dbReference type="EMBL" id="JAYGIE010000096">
    <property type="protein sequence ID" value="MEA5479678.1"/>
    <property type="molecule type" value="Genomic_DNA"/>
</dbReference>
<gene>
    <name evidence="1" type="ORF">VB774_18805</name>
</gene>
<keyword evidence="2" id="KW-1185">Reference proteome</keyword>
<evidence type="ECO:0008006" key="3">
    <source>
        <dbReference type="Google" id="ProtNLM"/>
    </source>
</evidence>
<reference evidence="1 2" key="1">
    <citation type="submission" date="2023-12" db="EMBL/GenBank/DDBJ databases">
        <title>Baltic Sea Cyanobacteria.</title>
        <authorList>
            <person name="Delbaje E."/>
            <person name="Fewer D.P."/>
            <person name="Shishido T.K."/>
        </authorList>
    </citation>
    <scope>NUCLEOTIDE SEQUENCE [LARGE SCALE GENOMIC DNA]</scope>
    <source>
        <strain evidence="1 2">UHCC 0370</strain>
    </source>
</reference>
<protein>
    <recommendedName>
        <fullName evidence="3">DUF4435 domain-containing protein</fullName>
    </recommendedName>
</protein>
<dbReference type="RefSeq" id="WP_323262860.1">
    <property type="nucleotide sequence ID" value="NZ_JAYGIE010000096.1"/>
</dbReference>
<proteinExistence type="predicted"/>
<comment type="caution">
    <text evidence="1">The sequence shown here is derived from an EMBL/GenBank/DDBJ whole genome shotgun (WGS) entry which is preliminary data.</text>
</comment>
<evidence type="ECO:0000313" key="2">
    <source>
        <dbReference type="Proteomes" id="UP001301388"/>
    </source>
</evidence>
<organism evidence="1 2">
    <name type="scientific">Pseudanabaena galeata UHCC 0370</name>
    <dbReference type="NCBI Taxonomy" id="3110310"/>
    <lineage>
        <taxon>Bacteria</taxon>
        <taxon>Bacillati</taxon>
        <taxon>Cyanobacteriota</taxon>
        <taxon>Cyanophyceae</taxon>
        <taxon>Pseudanabaenales</taxon>
        <taxon>Pseudanabaenaceae</taxon>
        <taxon>Pseudanabaena</taxon>
    </lineage>
</organism>
<accession>A0ABU5TMV9</accession>
<dbReference type="Proteomes" id="UP001301388">
    <property type="component" value="Unassembled WGS sequence"/>
</dbReference>